<evidence type="ECO:0000313" key="1">
    <source>
        <dbReference type="EnsemblPlants" id="AVESA.00010b.r2.2CG0263800.1.CDS"/>
    </source>
</evidence>
<keyword evidence="2" id="KW-1185">Reference proteome</keyword>
<organism evidence="1 2">
    <name type="scientific">Avena sativa</name>
    <name type="common">Oat</name>
    <dbReference type="NCBI Taxonomy" id="4498"/>
    <lineage>
        <taxon>Eukaryota</taxon>
        <taxon>Viridiplantae</taxon>
        <taxon>Streptophyta</taxon>
        <taxon>Embryophyta</taxon>
        <taxon>Tracheophyta</taxon>
        <taxon>Spermatophyta</taxon>
        <taxon>Magnoliopsida</taxon>
        <taxon>Liliopsida</taxon>
        <taxon>Poales</taxon>
        <taxon>Poaceae</taxon>
        <taxon>BOP clade</taxon>
        <taxon>Pooideae</taxon>
        <taxon>Poodae</taxon>
        <taxon>Poeae</taxon>
        <taxon>Poeae Chloroplast Group 1 (Aveneae type)</taxon>
        <taxon>Aveninae</taxon>
        <taxon>Avena</taxon>
    </lineage>
</organism>
<proteinExistence type="predicted"/>
<accession>A0ACD5UJP2</accession>
<sequence>MLLDSARTWLNNLPDNSINTWIDFEQAFVRNFTCTYKRPGRPGELALCVQGPDESDRSYITQWTSMHNSCEGVCKHQTIDFFINGCRDGTMLKHKLRRVEPTYMAKTMAITDKYTTANAAMKISVRVDDQGQIIVDVAVDRCHPEGNGHNSRRHDNRHGKRKDDQPDNQYGSRQVVAVQEDPAAGGSRRQKPDDRPPRPKFSRVLVDGGSSINLLYHSSLDRLGISESQLELSSTSFHGAVPGPSHSPIGNIRLDVIFGTEDNFRREPIWFEVVNLCSAYHAILGRPTLTKFIAVPHYVYLKMKLPGPKGVIIVAGCYIWSVECATDGSKIAEAMIIVEEKRVIMQNMAALQKDMPAGEPKPAGEAQFKPSKGTRNILLNEAELDKFVLVGDGLDSK</sequence>
<evidence type="ECO:0000313" key="2">
    <source>
        <dbReference type="Proteomes" id="UP001732700"/>
    </source>
</evidence>
<dbReference type="EnsemblPlants" id="AVESA.00010b.r2.2CG0263800.1">
    <property type="protein sequence ID" value="AVESA.00010b.r2.2CG0263800.1.CDS"/>
    <property type="gene ID" value="AVESA.00010b.r2.2CG0263800"/>
</dbReference>
<name>A0ACD5UJP2_AVESA</name>
<reference evidence="1" key="2">
    <citation type="submission" date="2025-09" db="UniProtKB">
        <authorList>
            <consortium name="EnsemblPlants"/>
        </authorList>
    </citation>
    <scope>IDENTIFICATION</scope>
</reference>
<dbReference type="Proteomes" id="UP001732700">
    <property type="component" value="Chromosome 2C"/>
</dbReference>
<protein>
    <submittedName>
        <fullName evidence="1">Uncharacterized protein</fullName>
    </submittedName>
</protein>
<reference evidence="1" key="1">
    <citation type="submission" date="2021-05" db="EMBL/GenBank/DDBJ databases">
        <authorList>
            <person name="Scholz U."/>
            <person name="Mascher M."/>
            <person name="Fiebig A."/>
        </authorList>
    </citation>
    <scope>NUCLEOTIDE SEQUENCE [LARGE SCALE GENOMIC DNA]</scope>
</reference>